<keyword evidence="7" id="KW-1185">Reference proteome</keyword>
<dbReference type="SUPFAM" id="SSF47413">
    <property type="entry name" value="lambda repressor-like DNA-binding domains"/>
    <property type="match status" value="1"/>
</dbReference>
<evidence type="ECO:0000256" key="4">
    <source>
        <dbReference type="SAM" id="MobiDB-lite"/>
    </source>
</evidence>
<accession>A0A4Q2L584</accession>
<organism evidence="6 7">
    <name type="scientific">Agromyces albus</name>
    <dbReference type="NCBI Taxonomy" id="205332"/>
    <lineage>
        <taxon>Bacteria</taxon>
        <taxon>Bacillati</taxon>
        <taxon>Actinomycetota</taxon>
        <taxon>Actinomycetes</taxon>
        <taxon>Micrococcales</taxon>
        <taxon>Microbacteriaceae</taxon>
        <taxon>Agromyces</taxon>
    </lineage>
</organism>
<reference evidence="6 7" key="1">
    <citation type="submission" date="2019-01" db="EMBL/GenBank/DDBJ databases">
        <title>Agromyces.</title>
        <authorList>
            <person name="Li J."/>
        </authorList>
    </citation>
    <scope>NUCLEOTIDE SEQUENCE [LARGE SCALE GENOMIC DNA]</scope>
    <source>
        <strain evidence="6 7">DSM 15934</strain>
    </source>
</reference>
<sequence length="374" mass="40034">MLEAGGRVLPTNAEPRVRRAGGVSVSDAKAAENAAFPSSSRAERPATIYDVARVAGVSHQTVSRHLKGFAGIRPETRERVERALESLDYRPNMTARTLATNRSHRVGALTHEISQVGPSKIMQGASAAAREAGYLLDIVSLDVEDASAVQQALTLITQQDIAGLIAFSSTDVMTEAFVSRDFPMPTLIEVEDDDLVGGHPTSLNFRGFRAVVDHLVGLGHTRFFHIAGPPGWVSARNRELSYARALAEHGLTSLGTAHGDWSSASGFAAAEQISAALGVTAVVVSNDQMALGAMLSLKRRGIRVPDDVSVTGFDDIPEAAYFQPPLTTVRLDFDTQGRASFHRLLRLIEGPSASPPPPLTIELMVRESTSRPPT</sequence>
<dbReference type="InterPro" id="IPR010982">
    <property type="entry name" value="Lambda_DNA-bd_dom_sf"/>
</dbReference>
<feature type="domain" description="HTH lacI-type" evidence="5">
    <location>
        <begin position="46"/>
        <end position="100"/>
    </location>
</feature>
<dbReference type="GO" id="GO:0003700">
    <property type="term" value="F:DNA-binding transcription factor activity"/>
    <property type="evidence" value="ECO:0007669"/>
    <property type="project" value="TreeGrafter"/>
</dbReference>
<dbReference type="PANTHER" id="PTHR30146">
    <property type="entry name" value="LACI-RELATED TRANSCRIPTIONAL REPRESSOR"/>
    <property type="match status" value="1"/>
</dbReference>
<protein>
    <submittedName>
        <fullName evidence="6">LacI family transcriptional regulator</fullName>
    </submittedName>
</protein>
<dbReference type="InterPro" id="IPR000843">
    <property type="entry name" value="HTH_LacI"/>
</dbReference>
<dbReference type="EMBL" id="SDPN01000003">
    <property type="protein sequence ID" value="RXZ72687.1"/>
    <property type="molecule type" value="Genomic_DNA"/>
</dbReference>
<dbReference type="Gene3D" id="3.40.50.2300">
    <property type="match status" value="2"/>
</dbReference>
<dbReference type="AlphaFoldDB" id="A0A4Q2L584"/>
<dbReference type="GO" id="GO:0000976">
    <property type="term" value="F:transcription cis-regulatory region binding"/>
    <property type="evidence" value="ECO:0007669"/>
    <property type="project" value="TreeGrafter"/>
</dbReference>
<dbReference type="SMART" id="SM00354">
    <property type="entry name" value="HTH_LACI"/>
    <property type="match status" value="1"/>
</dbReference>
<gene>
    <name evidence="6" type="ORF">ESP51_02465</name>
</gene>
<evidence type="ECO:0000256" key="1">
    <source>
        <dbReference type="ARBA" id="ARBA00023015"/>
    </source>
</evidence>
<dbReference type="Pfam" id="PF00356">
    <property type="entry name" value="LacI"/>
    <property type="match status" value="1"/>
</dbReference>
<proteinExistence type="predicted"/>
<dbReference type="PROSITE" id="PS50932">
    <property type="entry name" value="HTH_LACI_2"/>
    <property type="match status" value="1"/>
</dbReference>
<keyword evidence="1" id="KW-0805">Transcription regulation</keyword>
<evidence type="ECO:0000313" key="7">
    <source>
        <dbReference type="Proteomes" id="UP000293865"/>
    </source>
</evidence>
<dbReference type="Gene3D" id="1.10.260.40">
    <property type="entry name" value="lambda repressor-like DNA-binding domains"/>
    <property type="match status" value="1"/>
</dbReference>
<evidence type="ECO:0000256" key="2">
    <source>
        <dbReference type="ARBA" id="ARBA00023125"/>
    </source>
</evidence>
<evidence type="ECO:0000259" key="5">
    <source>
        <dbReference type="PROSITE" id="PS50932"/>
    </source>
</evidence>
<dbReference type="InterPro" id="IPR028082">
    <property type="entry name" value="Peripla_BP_I"/>
</dbReference>
<dbReference type="CDD" id="cd01392">
    <property type="entry name" value="HTH_LacI"/>
    <property type="match status" value="1"/>
</dbReference>
<dbReference type="Pfam" id="PF13377">
    <property type="entry name" value="Peripla_BP_3"/>
    <property type="match status" value="1"/>
</dbReference>
<keyword evidence="3" id="KW-0804">Transcription</keyword>
<feature type="region of interest" description="Disordered" evidence="4">
    <location>
        <begin position="1"/>
        <end position="21"/>
    </location>
</feature>
<evidence type="ECO:0000256" key="3">
    <source>
        <dbReference type="ARBA" id="ARBA00023163"/>
    </source>
</evidence>
<comment type="caution">
    <text evidence="6">The sequence shown here is derived from an EMBL/GenBank/DDBJ whole genome shotgun (WGS) entry which is preliminary data.</text>
</comment>
<dbReference type="SUPFAM" id="SSF53822">
    <property type="entry name" value="Periplasmic binding protein-like I"/>
    <property type="match status" value="1"/>
</dbReference>
<keyword evidence="2" id="KW-0238">DNA-binding</keyword>
<name>A0A4Q2L584_9MICO</name>
<dbReference type="Proteomes" id="UP000293865">
    <property type="component" value="Unassembled WGS sequence"/>
</dbReference>
<dbReference type="OrthoDB" id="9785139at2"/>
<evidence type="ECO:0000313" key="6">
    <source>
        <dbReference type="EMBL" id="RXZ72687.1"/>
    </source>
</evidence>
<dbReference type="CDD" id="cd01574">
    <property type="entry name" value="PBP1_LacI"/>
    <property type="match status" value="1"/>
</dbReference>
<dbReference type="PANTHER" id="PTHR30146:SF153">
    <property type="entry name" value="LACTOSE OPERON REPRESSOR"/>
    <property type="match status" value="1"/>
</dbReference>
<dbReference type="InterPro" id="IPR046335">
    <property type="entry name" value="LacI/GalR-like_sensor"/>
</dbReference>